<evidence type="ECO:0000259" key="8">
    <source>
        <dbReference type="PROSITE" id="PS50253"/>
    </source>
</evidence>
<dbReference type="PANTHER" id="PTHR11403:SF6">
    <property type="entry name" value="NITRIC OXIDE REDUCTASE SUBUNIT E"/>
    <property type="match status" value="1"/>
</dbReference>
<organism evidence="9">
    <name type="scientific">uncultured bacterium A1Q1_fos_962</name>
    <dbReference type="NCBI Taxonomy" id="1256592"/>
    <lineage>
        <taxon>Bacteria</taxon>
        <taxon>environmental samples</taxon>
    </lineage>
</organism>
<reference evidence="9" key="1">
    <citation type="submission" date="2012-09" db="EMBL/GenBank/DDBJ databases">
        <title>Metagenomic Characterization of a Microbial Community in Wastewater Detects High Levels of Antibiotic Resistance.</title>
        <authorList>
            <person name="Abrams M."/>
            <person name="Caldwell A."/>
            <person name="Vandaei E."/>
            <person name="Lee W."/>
            <person name="Perrott J."/>
            <person name="Khan S.Y."/>
            <person name="Ta J."/>
            <person name="Romero D."/>
            <person name="Nguyen V."/>
            <person name="Pourmand N."/>
            <person name="Ouverney C.C."/>
        </authorList>
    </citation>
    <scope>NUCLEOTIDE SEQUENCE</scope>
</reference>
<dbReference type="Pfam" id="PF00510">
    <property type="entry name" value="COX3"/>
    <property type="match status" value="1"/>
</dbReference>
<feature type="transmembrane region" description="Helical" evidence="7">
    <location>
        <begin position="382"/>
        <end position="400"/>
    </location>
</feature>
<feature type="transmembrane region" description="Helical" evidence="7">
    <location>
        <begin position="31"/>
        <end position="52"/>
    </location>
</feature>
<dbReference type="SUPFAM" id="SSF81452">
    <property type="entry name" value="Cytochrome c oxidase subunit III-like"/>
    <property type="match status" value="2"/>
</dbReference>
<keyword evidence="9" id="KW-0560">Oxidoreductase</keyword>
<feature type="transmembrane region" description="Helical" evidence="7">
    <location>
        <begin position="72"/>
        <end position="93"/>
    </location>
</feature>
<protein>
    <submittedName>
        <fullName evidence="9">Cytochrome c oxidase polypeptide III</fullName>
        <ecNumber evidence="9">1.9.3.1</ecNumber>
    </submittedName>
</protein>
<dbReference type="InterPro" id="IPR000298">
    <property type="entry name" value="Cyt_c_oxidase-like_su3"/>
</dbReference>
<dbReference type="InterPro" id="IPR013833">
    <property type="entry name" value="Cyt_c_oxidase_su3_a-hlx"/>
</dbReference>
<evidence type="ECO:0000256" key="2">
    <source>
        <dbReference type="ARBA" id="ARBA00010581"/>
    </source>
</evidence>
<dbReference type="InterPro" id="IPR024791">
    <property type="entry name" value="Cyt_c/ubiquinol_Oxase_su3"/>
</dbReference>
<proteinExistence type="inferred from homology"/>
<dbReference type="PANTHER" id="PTHR11403">
    <property type="entry name" value="CYTOCHROME C OXIDASE SUBUNIT III"/>
    <property type="match status" value="1"/>
</dbReference>
<evidence type="ECO:0000313" key="9">
    <source>
        <dbReference type="EMBL" id="AGC72162.1"/>
    </source>
</evidence>
<dbReference type="EMBL" id="JX649894">
    <property type="protein sequence ID" value="AGC72162.1"/>
    <property type="molecule type" value="Genomic_DNA"/>
</dbReference>
<evidence type="ECO:0000256" key="3">
    <source>
        <dbReference type="ARBA" id="ARBA00022692"/>
    </source>
</evidence>
<evidence type="ECO:0000256" key="4">
    <source>
        <dbReference type="ARBA" id="ARBA00022989"/>
    </source>
</evidence>
<dbReference type="CDD" id="cd00386">
    <property type="entry name" value="Heme_Cu_Oxidase_III_like"/>
    <property type="match status" value="1"/>
</dbReference>
<dbReference type="Gene3D" id="1.20.120.80">
    <property type="entry name" value="Cytochrome c oxidase, subunit III, four-helix bundle"/>
    <property type="match status" value="2"/>
</dbReference>
<keyword evidence="6" id="KW-0175">Coiled coil</keyword>
<feature type="transmembrane region" description="Helical" evidence="7">
    <location>
        <begin position="338"/>
        <end position="361"/>
    </location>
</feature>
<keyword evidence="3 7" id="KW-0812">Transmembrane</keyword>
<dbReference type="InterPro" id="IPR035973">
    <property type="entry name" value="Cyt_c_oxidase_su3-like_sf"/>
</dbReference>
<dbReference type="GO" id="GO:0016491">
    <property type="term" value="F:oxidoreductase activity"/>
    <property type="evidence" value="ECO:0007669"/>
    <property type="project" value="UniProtKB-KW"/>
</dbReference>
<dbReference type="GO" id="GO:0019646">
    <property type="term" value="P:aerobic electron transport chain"/>
    <property type="evidence" value="ECO:0007669"/>
    <property type="project" value="InterPro"/>
</dbReference>
<dbReference type="AlphaFoldDB" id="L7VSS4"/>
<feature type="coiled-coil region" evidence="6">
    <location>
        <begin position="151"/>
        <end position="185"/>
    </location>
</feature>
<comment type="subcellular location">
    <subcellularLocation>
        <location evidence="1">Membrane</location>
        <topology evidence="1">Multi-pass membrane protein</topology>
    </subcellularLocation>
</comment>
<evidence type="ECO:0000256" key="7">
    <source>
        <dbReference type="SAM" id="Phobius"/>
    </source>
</evidence>
<feature type="transmembrane region" description="Helical" evidence="7">
    <location>
        <begin position="105"/>
        <end position="123"/>
    </location>
</feature>
<name>L7VSS4_9BACT</name>
<keyword evidence="4 7" id="KW-1133">Transmembrane helix</keyword>
<evidence type="ECO:0000256" key="5">
    <source>
        <dbReference type="ARBA" id="ARBA00023136"/>
    </source>
</evidence>
<dbReference type="EC" id="1.9.3.1" evidence="9"/>
<dbReference type="GO" id="GO:0016020">
    <property type="term" value="C:membrane"/>
    <property type="evidence" value="ECO:0007669"/>
    <property type="project" value="UniProtKB-SubCell"/>
</dbReference>
<comment type="similarity">
    <text evidence="2">Belongs to the cytochrome c oxidase subunit 3 family.</text>
</comment>
<dbReference type="PROSITE" id="PS50253">
    <property type="entry name" value="COX3"/>
    <property type="match status" value="1"/>
</dbReference>
<feature type="domain" description="Heme-copper oxidase subunit III family profile" evidence="8">
    <location>
        <begin position="30"/>
        <end position="401"/>
    </location>
</feature>
<keyword evidence="5 7" id="KW-0472">Membrane</keyword>
<sequence>MAHEVDQHEGHAHGHVHLEYQPALPLPNGKLCLWLFLSTEIMFFAGLIGTYIVLRFGAPAWPAPHDVHLVEFIGAGNTFVLICSSVTIVLALEAARANRAAQAKMFLLLTFVLGTVFLLVKMYEYNSKFAHGIYPAKPRSLLHEKADVHYAADVHKRIKAAQEELTTKRQELQAEEQDLDETEAKRLEELVIMEVGLARWTEEQAAMGEPQAIADLANMIYPSHGQIVDPAAIDSEVQNLQGRQQSLESDQAKFLAEQSTLQAAVTGGSASDEQTIRLKTVNDSLATIPDQLSLVNNRIKALGLVKEAPHGLNERFSDESSGFRPWLTLPMMIPGGNMWASTYFLLTGFHAIHVLVGLILFALAMPKKLDAKMGNFIENTGLYWHFVDLVWIFLFPLLYLF</sequence>
<evidence type="ECO:0000256" key="1">
    <source>
        <dbReference type="ARBA" id="ARBA00004141"/>
    </source>
</evidence>
<evidence type="ECO:0000256" key="6">
    <source>
        <dbReference type="SAM" id="Coils"/>
    </source>
</evidence>
<accession>L7VSS4</accession>
<dbReference type="GO" id="GO:0004129">
    <property type="term" value="F:cytochrome-c oxidase activity"/>
    <property type="evidence" value="ECO:0007669"/>
    <property type="project" value="InterPro"/>
</dbReference>